<dbReference type="AlphaFoldDB" id="A0A4V2PU49"/>
<evidence type="ECO:0000313" key="2">
    <source>
        <dbReference type="Proteomes" id="UP000295714"/>
    </source>
</evidence>
<sequence>MSITEYNNTPTLLDYQEVKIGELYFFEKYVVSEFNEGVHIDMKNFRESAILINSHFNNRPFGVISNRINNYSIDLSNSEQFNNCFPNLKAYAVVCDSLFGRGVFEVENRFFKYNRQIFKKLEDAMQWVEKSLETAI</sequence>
<reference evidence="1 2" key="1">
    <citation type="journal article" date="2015" name="Stand. Genomic Sci.">
        <title>Genomic Encyclopedia of Bacterial and Archaeal Type Strains, Phase III: the genomes of soil and plant-associated and newly described type strains.</title>
        <authorList>
            <person name="Whitman W.B."/>
            <person name="Woyke T."/>
            <person name="Klenk H.P."/>
            <person name="Zhou Y."/>
            <person name="Lilburn T.G."/>
            <person name="Beck B.J."/>
            <person name="De Vos P."/>
            <person name="Vandamme P."/>
            <person name="Eisen J.A."/>
            <person name="Garrity G."/>
            <person name="Hugenholtz P."/>
            <person name="Kyrpides N.C."/>
        </authorList>
    </citation>
    <scope>NUCLEOTIDE SEQUENCE [LARGE SCALE GENOMIC DNA]</scope>
    <source>
        <strain evidence="1 2">CECT 8445</strain>
    </source>
</reference>
<dbReference type="EMBL" id="SMGI01000001">
    <property type="protein sequence ID" value="TCK69031.1"/>
    <property type="molecule type" value="Genomic_DNA"/>
</dbReference>
<dbReference type="RefSeq" id="WP_132703316.1">
    <property type="nucleotide sequence ID" value="NZ_SMGI01000001.1"/>
</dbReference>
<organism evidence="1 2">
    <name type="scientific">Winogradskyella wandonensis</name>
    <dbReference type="NCBI Taxonomy" id="1442586"/>
    <lineage>
        <taxon>Bacteria</taxon>
        <taxon>Pseudomonadati</taxon>
        <taxon>Bacteroidota</taxon>
        <taxon>Flavobacteriia</taxon>
        <taxon>Flavobacteriales</taxon>
        <taxon>Flavobacteriaceae</taxon>
        <taxon>Winogradskyella</taxon>
    </lineage>
</organism>
<dbReference type="OrthoDB" id="1144359at2"/>
<evidence type="ECO:0000313" key="1">
    <source>
        <dbReference type="EMBL" id="TCK69031.1"/>
    </source>
</evidence>
<gene>
    <name evidence="1" type="ORF">DFQ05_0542</name>
</gene>
<evidence type="ECO:0008006" key="3">
    <source>
        <dbReference type="Google" id="ProtNLM"/>
    </source>
</evidence>
<name>A0A4V2PU49_9FLAO</name>
<protein>
    <recommendedName>
        <fullName evidence="3">SpoIIAA-like protein</fullName>
    </recommendedName>
</protein>
<dbReference type="Proteomes" id="UP000295714">
    <property type="component" value="Unassembled WGS sequence"/>
</dbReference>
<proteinExistence type="predicted"/>
<keyword evidence="2" id="KW-1185">Reference proteome</keyword>
<accession>A0A4V2PU49</accession>
<comment type="caution">
    <text evidence="1">The sequence shown here is derived from an EMBL/GenBank/DDBJ whole genome shotgun (WGS) entry which is preliminary data.</text>
</comment>